<accession>A0A1B9IJD6</accession>
<dbReference type="EMBL" id="KI669466">
    <property type="protein sequence ID" value="OCF55587.1"/>
    <property type="molecule type" value="Genomic_DNA"/>
</dbReference>
<organism evidence="2 3">
    <name type="scientific">Kwoniella mangroviensis CBS 10435</name>
    <dbReference type="NCBI Taxonomy" id="1331196"/>
    <lineage>
        <taxon>Eukaryota</taxon>
        <taxon>Fungi</taxon>
        <taxon>Dikarya</taxon>
        <taxon>Basidiomycota</taxon>
        <taxon>Agaricomycotina</taxon>
        <taxon>Tremellomycetes</taxon>
        <taxon>Tremellales</taxon>
        <taxon>Cryptococcaceae</taxon>
        <taxon>Kwoniella</taxon>
    </lineage>
</organism>
<feature type="compositionally biased region" description="Polar residues" evidence="1">
    <location>
        <begin position="1"/>
        <end position="50"/>
    </location>
</feature>
<gene>
    <name evidence="2" type="ORF">L486_07071</name>
</gene>
<reference evidence="3" key="2">
    <citation type="submission" date="2013-12" db="EMBL/GenBank/DDBJ databases">
        <title>Evolution of pathogenesis and genome organization in the Tremellales.</title>
        <authorList>
            <person name="Cuomo C."/>
            <person name="Litvintseva A."/>
            <person name="Heitman J."/>
            <person name="Chen Y."/>
            <person name="Sun S."/>
            <person name="Springer D."/>
            <person name="Dromer F."/>
            <person name="Young S."/>
            <person name="Zeng Q."/>
            <person name="Chapman S."/>
            <person name="Gujja S."/>
            <person name="Saif S."/>
            <person name="Birren B."/>
        </authorList>
    </citation>
    <scope>NUCLEOTIDE SEQUENCE [LARGE SCALE GENOMIC DNA]</scope>
    <source>
        <strain evidence="3">CBS 10435</strain>
    </source>
</reference>
<evidence type="ECO:0000313" key="2">
    <source>
        <dbReference type="EMBL" id="OCF55587.1"/>
    </source>
</evidence>
<feature type="compositionally biased region" description="Polar residues" evidence="1">
    <location>
        <begin position="68"/>
        <end position="78"/>
    </location>
</feature>
<sequence>MSENTTSITSDHSNPSGRSANTRSKTGPHSNSSASGGTKTENGPTPTSSESRSKYHRIQPEGDVRRFATNTQDLPDPE</sequence>
<evidence type="ECO:0000256" key="1">
    <source>
        <dbReference type="SAM" id="MobiDB-lite"/>
    </source>
</evidence>
<name>A0A1B9IJD6_9TREE</name>
<keyword evidence="3" id="KW-1185">Reference proteome</keyword>
<feature type="region of interest" description="Disordered" evidence="1">
    <location>
        <begin position="1"/>
        <end position="78"/>
    </location>
</feature>
<proteinExistence type="predicted"/>
<dbReference type="Proteomes" id="UP000092583">
    <property type="component" value="Unassembled WGS sequence"/>
</dbReference>
<protein>
    <submittedName>
        <fullName evidence="2">Uncharacterized protein</fullName>
    </submittedName>
</protein>
<reference evidence="2 3" key="1">
    <citation type="submission" date="2013-07" db="EMBL/GenBank/DDBJ databases">
        <title>The Genome Sequence of Kwoniella mangroviensis CBS10435.</title>
        <authorList>
            <consortium name="The Broad Institute Genome Sequencing Platform"/>
            <person name="Cuomo C."/>
            <person name="Litvintseva A."/>
            <person name="Chen Y."/>
            <person name="Heitman J."/>
            <person name="Sun S."/>
            <person name="Springer D."/>
            <person name="Dromer F."/>
            <person name="Young S.K."/>
            <person name="Zeng Q."/>
            <person name="Gargeya S."/>
            <person name="Fitzgerald M."/>
            <person name="Abouelleil A."/>
            <person name="Alvarado L."/>
            <person name="Berlin A.M."/>
            <person name="Chapman S.B."/>
            <person name="Dewar J."/>
            <person name="Goldberg J."/>
            <person name="Griggs A."/>
            <person name="Gujja S."/>
            <person name="Hansen M."/>
            <person name="Howarth C."/>
            <person name="Imamovic A."/>
            <person name="Larimer J."/>
            <person name="McCowan C."/>
            <person name="Murphy C."/>
            <person name="Pearson M."/>
            <person name="Priest M."/>
            <person name="Roberts A."/>
            <person name="Saif S."/>
            <person name="Shea T."/>
            <person name="Sykes S."/>
            <person name="Wortman J."/>
            <person name="Nusbaum C."/>
            <person name="Birren B."/>
        </authorList>
    </citation>
    <scope>NUCLEOTIDE SEQUENCE [LARGE SCALE GENOMIC DNA]</scope>
    <source>
        <strain evidence="2 3">CBS 10435</strain>
    </source>
</reference>
<dbReference type="AlphaFoldDB" id="A0A1B9IJD6"/>
<evidence type="ECO:0000313" key="3">
    <source>
        <dbReference type="Proteomes" id="UP000092583"/>
    </source>
</evidence>